<evidence type="ECO:0000313" key="1">
    <source>
        <dbReference type="EnsemblPlants" id="cds.evm.model.02.923"/>
    </source>
</evidence>
<name>A0A803P378_CANSA</name>
<dbReference type="Proteomes" id="UP000596661">
    <property type="component" value="Chromosome 2"/>
</dbReference>
<sequence length="205" mass="23809">MESRLAKNSVDNLRVKFHFDSGLEVPRIGRSGGLILLWTNDERIDWGIVNNSWIDIFLDALLTHLGFFGSDHRALELITSSSHVTNTGVVNIRFLFENVWLSDSNWARIFEKSWINLASHQAAIPSLIATQEACANSLSTWNHKKDFHFEKRINRLEKDLELARSCPNWDDRTIGKIKDLQSRLEALLYKEETYRKQRARTQWLA</sequence>
<keyword evidence="2" id="KW-1185">Reference proteome</keyword>
<dbReference type="EMBL" id="UZAU01000142">
    <property type="status" value="NOT_ANNOTATED_CDS"/>
    <property type="molecule type" value="Genomic_DNA"/>
</dbReference>
<reference evidence="1" key="1">
    <citation type="submission" date="2018-11" db="EMBL/GenBank/DDBJ databases">
        <authorList>
            <person name="Grassa J C."/>
        </authorList>
    </citation>
    <scope>NUCLEOTIDE SEQUENCE [LARGE SCALE GENOMIC DNA]</scope>
</reference>
<protein>
    <submittedName>
        <fullName evidence="1">Uncharacterized protein</fullName>
    </submittedName>
</protein>
<dbReference type="Gramene" id="evm.model.02.923">
    <property type="protein sequence ID" value="cds.evm.model.02.923"/>
    <property type="gene ID" value="evm.TU.02.923"/>
</dbReference>
<dbReference type="AlphaFoldDB" id="A0A803P378"/>
<reference evidence="1" key="2">
    <citation type="submission" date="2021-03" db="UniProtKB">
        <authorList>
            <consortium name="EnsemblPlants"/>
        </authorList>
    </citation>
    <scope>IDENTIFICATION</scope>
</reference>
<evidence type="ECO:0000313" key="2">
    <source>
        <dbReference type="Proteomes" id="UP000596661"/>
    </source>
</evidence>
<accession>A0A803P378</accession>
<dbReference type="EnsemblPlants" id="evm.model.02.923">
    <property type="protein sequence ID" value="cds.evm.model.02.923"/>
    <property type="gene ID" value="evm.TU.02.923"/>
</dbReference>
<organism evidence="1 2">
    <name type="scientific">Cannabis sativa</name>
    <name type="common">Hemp</name>
    <name type="synonym">Marijuana</name>
    <dbReference type="NCBI Taxonomy" id="3483"/>
    <lineage>
        <taxon>Eukaryota</taxon>
        <taxon>Viridiplantae</taxon>
        <taxon>Streptophyta</taxon>
        <taxon>Embryophyta</taxon>
        <taxon>Tracheophyta</taxon>
        <taxon>Spermatophyta</taxon>
        <taxon>Magnoliopsida</taxon>
        <taxon>eudicotyledons</taxon>
        <taxon>Gunneridae</taxon>
        <taxon>Pentapetalae</taxon>
        <taxon>rosids</taxon>
        <taxon>fabids</taxon>
        <taxon>Rosales</taxon>
        <taxon>Cannabaceae</taxon>
        <taxon>Cannabis</taxon>
    </lineage>
</organism>
<proteinExistence type="predicted"/>